<feature type="compositionally biased region" description="Gly residues" evidence="1">
    <location>
        <begin position="372"/>
        <end position="381"/>
    </location>
</feature>
<proteinExistence type="predicted"/>
<dbReference type="KEGG" id="mtua:CSH63_27470"/>
<dbReference type="KEGG" id="mtua:CSH63_33155"/>
<dbReference type="Pfam" id="PF21722">
    <property type="entry name" value="Gly_rich_2"/>
    <property type="match status" value="1"/>
</dbReference>
<gene>
    <name evidence="3" type="ORF">CSH63_27470</name>
    <name evidence="4" type="ORF">CSH63_33155</name>
</gene>
<name>A0A386WT24_9ACTN</name>
<evidence type="ECO:0000313" key="3">
    <source>
        <dbReference type="EMBL" id="AYF31113.1"/>
    </source>
</evidence>
<dbReference type="AlphaFoldDB" id="A0A386WT24"/>
<dbReference type="EMBL" id="CP024087">
    <property type="protein sequence ID" value="AYF32204.1"/>
    <property type="molecule type" value="Genomic_DNA"/>
</dbReference>
<dbReference type="InterPro" id="IPR049304">
    <property type="entry name" value="Gly_rich_dom"/>
</dbReference>
<sequence>MADPLWINASAGSPAYSAAELRQAMALALTYGGRAMGARGGVRPGGTQLQVSLAGSTITVKAGVACVDPGLTTPQGPYWVALPADETPGPLTAADATNPRKDIVILRVYDNDEDSSGLRLARSEYLAGVAGSSPAEPAVPAGAIRLATIDVPASPGAPAVTDRRPFVVGSGGILPVRDQAERDALPAYGGLHVWRMDLRRVEVHDSAGWRTVAAQTQVYSTVGAPPTGGGTWSKPFGARSVYVRCQGGGGAGGGAATNAGGSASVGAGGGGGAYAEDLIDASTLPASVTVTVGAGGAGAAGAAGGDGGTSRFGTYVTADGGGGGTVRATSAVAFGAEGGAGGQVGTGVVFSGSAGEAAWADGALGCSGSGGGSHLGGGGRGSRSISQPTSAAGAPGGRYGGGGAGAITAGAGAAAAGGAGAQGVVLVTTYF</sequence>
<feature type="region of interest" description="Disordered" evidence="1">
    <location>
        <begin position="372"/>
        <end position="396"/>
    </location>
</feature>
<accession>A0A386WT24</accession>
<dbReference type="RefSeq" id="WP_120572721.1">
    <property type="nucleotide sequence ID" value="NZ_CP024087.1"/>
</dbReference>
<organism evidence="3 5">
    <name type="scientific">Micromonospora tulbaghiae</name>
    <dbReference type="NCBI Taxonomy" id="479978"/>
    <lineage>
        <taxon>Bacteria</taxon>
        <taxon>Bacillati</taxon>
        <taxon>Actinomycetota</taxon>
        <taxon>Actinomycetes</taxon>
        <taxon>Micromonosporales</taxon>
        <taxon>Micromonosporaceae</taxon>
        <taxon>Micromonospora</taxon>
    </lineage>
</organism>
<protein>
    <recommendedName>
        <fullName evidence="2">Glycine-rich domain-containing protein</fullName>
    </recommendedName>
</protein>
<evidence type="ECO:0000313" key="4">
    <source>
        <dbReference type="EMBL" id="AYF32204.1"/>
    </source>
</evidence>
<reference evidence="3 5" key="1">
    <citation type="submission" date="2017-10" db="EMBL/GenBank/DDBJ databases">
        <title>Integration of genomic and chemical information greatly accelerates assignment of the full stereostructure of myelolactone, a potent inhibitor of myeloma from a marine-derived Micromonospora.</title>
        <authorList>
            <person name="Kim M.C."/>
            <person name="Machado H."/>
            <person name="Jensen P.R."/>
            <person name="Fenical W."/>
        </authorList>
    </citation>
    <scope>NUCLEOTIDE SEQUENCE [LARGE SCALE GENOMIC DNA]</scope>
    <source>
        <strain evidence="3 5">CNY-010</strain>
    </source>
</reference>
<evidence type="ECO:0000313" key="5">
    <source>
        <dbReference type="Proteomes" id="UP000267804"/>
    </source>
</evidence>
<dbReference type="EMBL" id="CP024087">
    <property type="protein sequence ID" value="AYF31113.1"/>
    <property type="molecule type" value="Genomic_DNA"/>
</dbReference>
<feature type="domain" description="Glycine-rich" evidence="2">
    <location>
        <begin position="229"/>
        <end position="429"/>
    </location>
</feature>
<evidence type="ECO:0000256" key="1">
    <source>
        <dbReference type="SAM" id="MobiDB-lite"/>
    </source>
</evidence>
<evidence type="ECO:0000259" key="2">
    <source>
        <dbReference type="Pfam" id="PF21722"/>
    </source>
</evidence>
<dbReference type="Proteomes" id="UP000267804">
    <property type="component" value="Chromosome"/>
</dbReference>